<evidence type="ECO:0000256" key="1">
    <source>
        <dbReference type="SAM" id="MobiDB-lite"/>
    </source>
</evidence>
<gene>
    <name evidence="2" type="ORF">BVU17_18340</name>
</gene>
<dbReference type="CDD" id="cd22231">
    <property type="entry name" value="RHH_NikR_HicB-like"/>
    <property type="match status" value="1"/>
</dbReference>
<dbReference type="AlphaFoldDB" id="A0A2H5A4E5"/>
<evidence type="ECO:0000313" key="3">
    <source>
        <dbReference type="Proteomes" id="UP000242917"/>
    </source>
</evidence>
<dbReference type="KEGG" id="hta:BVU17_18340"/>
<accession>A0A2H5A4E5</accession>
<name>A0A2H5A4E5_9EURY</name>
<dbReference type="EMBL" id="CP019157">
    <property type="protein sequence ID" value="AUG49540.1"/>
    <property type="molecule type" value="Genomic_DNA"/>
</dbReference>
<dbReference type="Gene3D" id="1.10.1220.10">
    <property type="entry name" value="Met repressor-like"/>
    <property type="match status" value="1"/>
</dbReference>
<proteinExistence type="predicted"/>
<sequence length="95" mass="10845">MAESESPPEKTTVNIRMTETFLEDVDTTWEDHGFNSRSEFIRAVLRDALKHPEFNRADLKAMLAGEVEIREGRTHSSDDVKAEYGLDETARDSDE</sequence>
<dbReference type="InterPro" id="IPR013321">
    <property type="entry name" value="Arc_rbn_hlx_hlx"/>
</dbReference>
<dbReference type="Proteomes" id="UP000242917">
    <property type="component" value="Plasmid pNYT2"/>
</dbReference>
<dbReference type="InterPro" id="IPR010985">
    <property type="entry name" value="Ribbon_hlx_hlx"/>
</dbReference>
<reference evidence="2 3" key="1">
    <citation type="submission" date="2017-01" db="EMBL/GenBank/DDBJ databases">
        <title>A Red Light-Sensitive Sensory Rhodopsin I From Haloarcula taiwanensis, A New Haloarchaeon Isolated From Taiwan.</title>
        <authorList>
            <person name="Yang C.-S."/>
            <person name="Han Y.-A."/>
            <person name="Chen P.-C."/>
            <person name="Ng W.V."/>
            <person name="Chen T.-W."/>
        </authorList>
    </citation>
    <scope>NUCLEOTIDE SEQUENCE [LARGE SCALE GENOMIC DNA]</scope>
    <source>
        <strain evidence="2 3">Taiwanensis</strain>
        <plasmid evidence="2 3">pNYT2</plasmid>
    </source>
</reference>
<dbReference type="OrthoDB" id="25654at2157"/>
<feature type="region of interest" description="Disordered" evidence="1">
    <location>
        <begin position="72"/>
        <end position="95"/>
    </location>
</feature>
<keyword evidence="2" id="KW-0614">Plasmid</keyword>
<dbReference type="SUPFAM" id="SSF47598">
    <property type="entry name" value="Ribbon-helix-helix"/>
    <property type="match status" value="1"/>
</dbReference>
<keyword evidence="3" id="KW-1185">Reference proteome</keyword>
<protein>
    <submittedName>
        <fullName evidence="2">CopG family transcriptional regulator</fullName>
    </submittedName>
</protein>
<evidence type="ECO:0000313" key="2">
    <source>
        <dbReference type="EMBL" id="AUG49540.1"/>
    </source>
</evidence>
<geneLocation type="plasmid" evidence="2 3">
    <name>pNYT2</name>
</geneLocation>
<organism evidence="2 3">
    <name type="scientific">Haloarcula taiwanensis</name>
    <dbReference type="NCBI Taxonomy" id="1932004"/>
    <lineage>
        <taxon>Archaea</taxon>
        <taxon>Methanobacteriati</taxon>
        <taxon>Methanobacteriota</taxon>
        <taxon>Stenosarchaea group</taxon>
        <taxon>Halobacteria</taxon>
        <taxon>Halobacteriales</taxon>
        <taxon>Haloarculaceae</taxon>
        <taxon>Haloarcula</taxon>
    </lineage>
</organism>
<dbReference type="GO" id="GO:0006355">
    <property type="term" value="P:regulation of DNA-templated transcription"/>
    <property type="evidence" value="ECO:0007669"/>
    <property type="project" value="InterPro"/>
</dbReference>